<keyword evidence="3" id="KW-1185">Reference proteome</keyword>
<name>A0A3N4JI52_9PEZI</name>
<evidence type="ECO:0000256" key="1">
    <source>
        <dbReference type="SAM" id="MobiDB-lite"/>
    </source>
</evidence>
<protein>
    <submittedName>
        <fullName evidence="2">Uncharacterized protein</fullName>
    </submittedName>
</protein>
<dbReference type="EMBL" id="ML120400">
    <property type="protein sequence ID" value="RPA97946.1"/>
    <property type="molecule type" value="Genomic_DNA"/>
</dbReference>
<reference evidence="2 3" key="1">
    <citation type="journal article" date="2018" name="Nat. Ecol. Evol.">
        <title>Pezizomycetes genomes reveal the molecular basis of ectomycorrhizal truffle lifestyle.</title>
        <authorList>
            <person name="Murat C."/>
            <person name="Payen T."/>
            <person name="Noel B."/>
            <person name="Kuo A."/>
            <person name="Morin E."/>
            <person name="Chen J."/>
            <person name="Kohler A."/>
            <person name="Krizsan K."/>
            <person name="Balestrini R."/>
            <person name="Da Silva C."/>
            <person name="Montanini B."/>
            <person name="Hainaut M."/>
            <person name="Levati E."/>
            <person name="Barry K.W."/>
            <person name="Belfiori B."/>
            <person name="Cichocki N."/>
            <person name="Clum A."/>
            <person name="Dockter R.B."/>
            <person name="Fauchery L."/>
            <person name="Guy J."/>
            <person name="Iotti M."/>
            <person name="Le Tacon F."/>
            <person name="Lindquist E.A."/>
            <person name="Lipzen A."/>
            <person name="Malagnac F."/>
            <person name="Mello A."/>
            <person name="Molinier V."/>
            <person name="Miyauchi S."/>
            <person name="Poulain J."/>
            <person name="Riccioni C."/>
            <person name="Rubini A."/>
            <person name="Sitrit Y."/>
            <person name="Splivallo R."/>
            <person name="Traeger S."/>
            <person name="Wang M."/>
            <person name="Zifcakova L."/>
            <person name="Wipf D."/>
            <person name="Zambonelli A."/>
            <person name="Paolocci F."/>
            <person name="Nowrousian M."/>
            <person name="Ottonello S."/>
            <person name="Baldrian P."/>
            <person name="Spatafora J.W."/>
            <person name="Henrissat B."/>
            <person name="Nagy L.G."/>
            <person name="Aury J.M."/>
            <person name="Wincker P."/>
            <person name="Grigoriev I.V."/>
            <person name="Bonfante P."/>
            <person name="Martin F.M."/>
        </authorList>
    </citation>
    <scope>NUCLEOTIDE SEQUENCE [LARGE SCALE GENOMIC DNA]</scope>
    <source>
        <strain evidence="2 3">120613-1</strain>
    </source>
</reference>
<accession>A0A3N4JI52</accession>
<dbReference type="Proteomes" id="UP000276215">
    <property type="component" value="Unassembled WGS sequence"/>
</dbReference>
<evidence type="ECO:0000313" key="3">
    <source>
        <dbReference type="Proteomes" id="UP000276215"/>
    </source>
</evidence>
<evidence type="ECO:0000313" key="2">
    <source>
        <dbReference type="EMBL" id="RPA97946.1"/>
    </source>
</evidence>
<gene>
    <name evidence="2" type="ORF">L873DRAFT_1080266</name>
</gene>
<feature type="region of interest" description="Disordered" evidence="1">
    <location>
        <begin position="134"/>
        <end position="158"/>
    </location>
</feature>
<organism evidence="2 3">
    <name type="scientific">Choiromyces venosus 120613-1</name>
    <dbReference type="NCBI Taxonomy" id="1336337"/>
    <lineage>
        <taxon>Eukaryota</taxon>
        <taxon>Fungi</taxon>
        <taxon>Dikarya</taxon>
        <taxon>Ascomycota</taxon>
        <taxon>Pezizomycotina</taxon>
        <taxon>Pezizomycetes</taxon>
        <taxon>Pezizales</taxon>
        <taxon>Tuberaceae</taxon>
        <taxon>Choiromyces</taxon>
    </lineage>
</organism>
<proteinExistence type="predicted"/>
<feature type="compositionally biased region" description="Low complexity" evidence="1">
    <location>
        <begin position="140"/>
        <end position="158"/>
    </location>
</feature>
<sequence>MPMYCVCSNVVVLLAAWSPRYRLSKSWSVWIAMTNPATIIIMVGCMKNVVSTELRNDGGQPLRYRICSSNGRTGELVKYHKEVCTPITERKIDQNLKPSSSCAYTYHTLSPNKFRQNICQRARLTAYHTVSSTTKRKTCKPPSSSSSSWDSKNSETWS</sequence>
<dbReference type="AlphaFoldDB" id="A0A3N4JI52"/>